<dbReference type="RefSeq" id="WP_158947183.1">
    <property type="nucleotide sequence ID" value="NZ_CP046400.1"/>
</dbReference>
<dbReference type="InterPro" id="IPR036653">
    <property type="entry name" value="CinA-like_C"/>
</dbReference>
<gene>
    <name evidence="2" type="ORF">GM415_07410</name>
</gene>
<organism evidence="2 3">
    <name type="scientific">Pseudodesulfovibrio cashew</name>
    <dbReference type="NCBI Taxonomy" id="2678688"/>
    <lineage>
        <taxon>Bacteria</taxon>
        <taxon>Pseudomonadati</taxon>
        <taxon>Thermodesulfobacteriota</taxon>
        <taxon>Desulfovibrionia</taxon>
        <taxon>Desulfovibrionales</taxon>
        <taxon>Desulfovibrionaceae</taxon>
    </lineage>
</organism>
<keyword evidence="2" id="KW-0378">Hydrolase</keyword>
<evidence type="ECO:0000259" key="1">
    <source>
        <dbReference type="Pfam" id="PF02464"/>
    </source>
</evidence>
<dbReference type="InterPro" id="IPR008136">
    <property type="entry name" value="CinA_C"/>
</dbReference>
<accession>A0A6I6JFK4</accession>
<feature type="domain" description="CinA C-terminal" evidence="1">
    <location>
        <begin position="11"/>
        <end position="158"/>
    </location>
</feature>
<dbReference type="GO" id="GO:0016787">
    <property type="term" value="F:hydrolase activity"/>
    <property type="evidence" value="ECO:0007669"/>
    <property type="project" value="UniProtKB-KW"/>
</dbReference>
<protein>
    <submittedName>
        <fullName evidence="2">Nicotinamide-nucleotide amidohydrolase family protein</fullName>
    </submittedName>
</protein>
<dbReference type="Pfam" id="PF02464">
    <property type="entry name" value="CinA"/>
    <property type="match status" value="1"/>
</dbReference>
<reference evidence="2 3" key="1">
    <citation type="submission" date="2019-11" db="EMBL/GenBank/DDBJ databases">
        <authorList>
            <person name="Zheng R.K."/>
            <person name="Sun C.M."/>
        </authorList>
    </citation>
    <scope>NUCLEOTIDE SEQUENCE [LARGE SCALE GENOMIC DNA]</scope>
    <source>
        <strain evidence="2 3">SRB007</strain>
    </source>
</reference>
<keyword evidence="3" id="KW-1185">Reference proteome</keyword>
<dbReference type="SUPFAM" id="SSF142433">
    <property type="entry name" value="CinA-like"/>
    <property type="match status" value="1"/>
</dbReference>
<evidence type="ECO:0000313" key="2">
    <source>
        <dbReference type="EMBL" id="QGY39959.1"/>
    </source>
</evidence>
<dbReference type="Gene3D" id="3.90.950.20">
    <property type="entry name" value="CinA-like"/>
    <property type="match status" value="1"/>
</dbReference>
<dbReference type="AlphaFoldDB" id="A0A6I6JFK4"/>
<dbReference type="KEGG" id="psel:GM415_07410"/>
<dbReference type="NCBIfam" id="TIGR00199">
    <property type="entry name" value="PncC_domain"/>
    <property type="match status" value="1"/>
</dbReference>
<evidence type="ECO:0000313" key="3">
    <source>
        <dbReference type="Proteomes" id="UP000428328"/>
    </source>
</evidence>
<proteinExistence type="predicted"/>
<dbReference type="Proteomes" id="UP000428328">
    <property type="component" value="Chromosome"/>
</dbReference>
<name>A0A6I6JFK4_9BACT</name>
<sequence length="161" mass="16499">MDTNLISRAIAELGECLRAHGNMLATAESCTGGLLSSTLTDVPGSSEWFAGGIVAYAYEVKTKLLGVPKEMLEEHGAVSEPVVRAMAETVLKTVGADVSVAISGIAGPGGGTPDKPVGTVWMAWAWAGGVRAKCYTFSGDRASVKGQSVMAAVNGLLSVAR</sequence>
<dbReference type="EMBL" id="CP046400">
    <property type="protein sequence ID" value="QGY39959.1"/>
    <property type="molecule type" value="Genomic_DNA"/>
</dbReference>